<evidence type="ECO:0000256" key="1">
    <source>
        <dbReference type="ARBA" id="ARBA00022500"/>
    </source>
</evidence>
<dbReference type="InterPro" id="IPR028976">
    <property type="entry name" value="CheC-like_sf"/>
</dbReference>
<evidence type="ECO:0000259" key="3">
    <source>
        <dbReference type="Pfam" id="PF04509"/>
    </source>
</evidence>
<dbReference type="PANTHER" id="PTHR43693">
    <property type="entry name" value="PROTEIN PHOSPHATASE CHEZ"/>
    <property type="match status" value="1"/>
</dbReference>
<dbReference type="InterPro" id="IPR007597">
    <property type="entry name" value="CheC"/>
</dbReference>
<dbReference type="PANTHER" id="PTHR43693:SF1">
    <property type="entry name" value="PROTEIN PHOSPHATASE CHEZ"/>
    <property type="match status" value="1"/>
</dbReference>
<evidence type="ECO:0000256" key="2">
    <source>
        <dbReference type="ARBA" id="ARBA00022801"/>
    </source>
</evidence>
<keyword evidence="2" id="KW-0378">Hydrolase</keyword>
<keyword evidence="5" id="KW-1185">Reference proteome</keyword>
<dbReference type="CDD" id="cd17909">
    <property type="entry name" value="CheC_ClassI"/>
    <property type="match status" value="1"/>
</dbReference>
<keyword evidence="1" id="KW-0145">Chemotaxis</keyword>
<dbReference type="Pfam" id="PF04509">
    <property type="entry name" value="CheC"/>
    <property type="match status" value="2"/>
</dbReference>
<dbReference type="Proteomes" id="UP000177894">
    <property type="component" value="Chromosome"/>
</dbReference>
<dbReference type="EMBL" id="CP017603">
    <property type="protein sequence ID" value="AOY77295.1"/>
    <property type="molecule type" value="Genomic_DNA"/>
</dbReference>
<accession>A0ABN4TEK6</accession>
<protein>
    <submittedName>
        <fullName evidence="4">CheY-P-specific phosphatase CheC</fullName>
    </submittedName>
</protein>
<proteinExistence type="predicted"/>
<dbReference type="Gene3D" id="3.40.1550.10">
    <property type="entry name" value="CheC-like"/>
    <property type="match status" value="1"/>
</dbReference>
<evidence type="ECO:0000313" key="5">
    <source>
        <dbReference type="Proteomes" id="UP000177894"/>
    </source>
</evidence>
<name>A0ABN4TEK6_9CLOT</name>
<reference evidence="4 5" key="1">
    <citation type="submission" date="2016-10" db="EMBL/GenBank/DDBJ databases">
        <title>Complete Genome Sequence of Acetogen Clostridium formicoaceticum ATCC 27076.</title>
        <authorList>
            <person name="Bao T."/>
            <person name="Cheng C."/>
            <person name="Zhao J."/>
            <person name="Yang S.-T."/>
            <person name="Wang J."/>
            <person name="Wang M."/>
        </authorList>
    </citation>
    <scope>NUCLEOTIDE SEQUENCE [LARGE SCALE GENOMIC DNA]</scope>
    <source>
        <strain evidence="4 5">ATCC 27076</strain>
    </source>
</reference>
<gene>
    <name evidence="4" type="ORF">BJL90_16435</name>
</gene>
<sequence>MEMLNLENLNNMHLDVLREIGNIGAGNAATALANMLDKKIDMEVPNVKILDFNDVVSTLGGEESVVAGIYFNLDGDLDGNIMFLLDIVSSKILTSILMGREDYSKELDEMDHSALQEVGNILSGSYIASLSTLTGLNLTLSVPSLCVDMAGAILSVPAIQFGFVTDKVLLIETKLRDGNDLVKANFFLIPNATSFGTLLKSLGVYE</sequence>
<evidence type="ECO:0000313" key="4">
    <source>
        <dbReference type="EMBL" id="AOY77295.1"/>
    </source>
</evidence>
<dbReference type="SUPFAM" id="SSF103039">
    <property type="entry name" value="CheC-like"/>
    <property type="match status" value="1"/>
</dbReference>
<feature type="domain" description="CheC-like protein" evidence="3">
    <location>
        <begin position="112"/>
        <end position="145"/>
    </location>
</feature>
<feature type="domain" description="CheC-like protein" evidence="3">
    <location>
        <begin position="12"/>
        <end position="49"/>
    </location>
</feature>
<organism evidence="4 5">
    <name type="scientific">Clostridium formicaceticum</name>
    <dbReference type="NCBI Taxonomy" id="1497"/>
    <lineage>
        <taxon>Bacteria</taxon>
        <taxon>Bacillati</taxon>
        <taxon>Bacillota</taxon>
        <taxon>Clostridia</taxon>
        <taxon>Eubacteriales</taxon>
        <taxon>Clostridiaceae</taxon>
        <taxon>Clostridium</taxon>
    </lineage>
</organism>
<dbReference type="InterPro" id="IPR050992">
    <property type="entry name" value="CheZ_family_phosphatases"/>
</dbReference>